<dbReference type="SUPFAM" id="SSF53474">
    <property type="entry name" value="alpha/beta-Hydrolases"/>
    <property type="match status" value="1"/>
</dbReference>
<dbReference type="InterPro" id="IPR029058">
    <property type="entry name" value="AB_hydrolase_fold"/>
</dbReference>
<comment type="similarity">
    <text evidence="1">Belongs to the peptidase S10 family.</text>
</comment>
<protein>
    <submittedName>
        <fullName evidence="5">Predicted protein</fullName>
    </submittedName>
</protein>
<dbReference type="KEGG" id="ngr:NAEGRDRAFT_75831"/>
<evidence type="ECO:0000256" key="3">
    <source>
        <dbReference type="SAM" id="Phobius"/>
    </source>
</evidence>
<comment type="caution">
    <text evidence="2">Lacks conserved residue(s) required for the propagation of feature annotation.</text>
</comment>
<dbReference type="Pfam" id="PF23106">
    <property type="entry name" value="EGF_Teneurin"/>
    <property type="match status" value="1"/>
</dbReference>
<dbReference type="InterPro" id="IPR001563">
    <property type="entry name" value="Peptidase_S10"/>
</dbReference>
<dbReference type="Gene3D" id="2.10.25.10">
    <property type="entry name" value="Laminin"/>
    <property type="match status" value="1"/>
</dbReference>
<dbReference type="Proteomes" id="UP000006671">
    <property type="component" value="Unassembled WGS sequence"/>
</dbReference>
<gene>
    <name evidence="5" type="ORF">NAEGRDRAFT_75831</name>
</gene>
<reference evidence="5 6" key="1">
    <citation type="journal article" date="2010" name="Cell">
        <title>The genome of Naegleria gruberi illuminates early eukaryotic versatility.</title>
        <authorList>
            <person name="Fritz-Laylin L.K."/>
            <person name="Prochnik S.E."/>
            <person name="Ginger M.L."/>
            <person name="Dacks J.B."/>
            <person name="Carpenter M.L."/>
            <person name="Field M.C."/>
            <person name="Kuo A."/>
            <person name="Paredez A."/>
            <person name="Chapman J."/>
            <person name="Pham J."/>
            <person name="Shu S."/>
            <person name="Neupane R."/>
            <person name="Cipriano M."/>
            <person name="Mancuso J."/>
            <person name="Tu H."/>
            <person name="Salamov A."/>
            <person name="Lindquist E."/>
            <person name="Shapiro H."/>
            <person name="Lucas S."/>
            <person name="Grigoriev I.V."/>
            <person name="Cande W.Z."/>
            <person name="Fulton C."/>
            <person name="Rokhsar D.S."/>
            <person name="Dawson S.C."/>
        </authorList>
    </citation>
    <scope>NUCLEOTIDE SEQUENCE [LARGE SCALE GENOMIC DNA]</scope>
    <source>
        <strain evidence="5 6">NEG-M</strain>
    </source>
</reference>
<keyword evidence="2" id="KW-0245">EGF-like domain</keyword>
<dbReference type="VEuPathDB" id="AmoebaDB:NAEGRDRAFT_75831"/>
<dbReference type="PROSITE" id="PS01186">
    <property type="entry name" value="EGF_2"/>
    <property type="match status" value="1"/>
</dbReference>
<evidence type="ECO:0000313" key="5">
    <source>
        <dbReference type="EMBL" id="EFC36560.1"/>
    </source>
</evidence>
<feature type="transmembrane region" description="Helical" evidence="3">
    <location>
        <begin position="397"/>
        <end position="421"/>
    </location>
</feature>
<evidence type="ECO:0000256" key="1">
    <source>
        <dbReference type="ARBA" id="ARBA00009431"/>
    </source>
</evidence>
<sequence length="441" mass="51220">MYSKADSTYCSSALNNLLQSSGGINIYDYRLIGTYSILSKLESYLNMESVKNVLLGNLNKDDYLYTQCSSKLWNDFKNDFQVDYVNYLIPLLSKYRILIINGQFDIRCSVYGTNEYLRLMNWYGKQDFNYEPHYPFYSSSISNNNNNNINGNTNNNNNIILGIFKKYENLRQVILYSSGHLSPHDVPYASFEMISRFLYKKSFCNYTNMESETSTIECNDFKIDYQTNTMKCPNQCSNHGKCLINSKCECELGYYGNDCSIIRNDITFGKQAIYNNNLIFGNNYHLYNLLIPFDNSIGLFDIRLILTKTSKLGKLHLYLQPNNETFLNITNNFNDNFKNIFNYYDLEDVNEKTLQISNLNRNSTHSLTIIVLNTVDTESNYNLIVETIVSGKKLDPLLVLSIILFSFLVIVSIALFGIYIIQYYNDRKLLQNIKYELVPNQ</sequence>
<evidence type="ECO:0000256" key="2">
    <source>
        <dbReference type="PROSITE-ProRule" id="PRU00076"/>
    </source>
</evidence>
<dbReference type="eggNOG" id="KOG1282">
    <property type="taxonomic scope" value="Eukaryota"/>
</dbReference>
<feature type="disulfide bond" evidence="2">
    <location>
        <begin position="250"/>
        <end position="259"/>
    </location>
</feature>
<dbReference type="InParanoid" id="D2W360"/>
<dbReference type="AlphaFoldDB" id="D2W360"/>
<dbReference type="RefSeq" id="XP_002669304.1">
    <property type="nucleotide sequence ID" value="XM_002669258.1"/>
</dbReference>
<dbReference type="EMBL" id="GG738929">
    <property type="protein sequence ID" value="EFC36560.1"/>
    <property type="molecule type" value="Genomic_DNA"/>
</dbReference>
<feature type="disulfide bond" evidence="2">
    <location>
        <begin position="232"/>
        <end position="242"/>
    </location>
</feature>
<keyword evidence="3" id="KW-1133">Transmembrane helix</keyword>
<organism evidence="6">
    <name type="scientific">Naegleria gruberi</name>
    <name type="common">Amoeba</name>
    <dbReference type="NCBI Taxonomy" id="5762"/>
    <lineage>
        <taxon>Eukaryota</taxon>
        <taxon>Discoba</taxon>
        <taxon>Heterolobosea</taxon>
        <taxon>Tetramitia</taxon>
        <taxon>Eutetramitia</taxon>
        <taxon>Vahlkampfiidae</taxon>
        <taxon>Naegleria</taxon>
    </lineage>
</organism>
<keyword evidence="3" id="KW-0812">Transmembrane</keyword>
<proteinExistence type="inferred from homology"/>
<dbReference type="InterPro" id="IPR000742">
    <property type="entry name" value="EGF"/>
</dbReference>
<dbReference type="PROSITE" id="PS00022">
    <property type="entry name" value="EGF_1"/>
    <property type="match status" value="1"/>
</dbReference>
<keyword evidence="6" id="KW-1185">Reference proteome</keyword>
<dbReference type="GeneID" id="8856547"/>
<dbReference type="OrthoDB" id="9998912at2759"/>
<keyword evidence="3" id="KW-0472">Membrane</keyword>
<dbReference type="GO" id="GO:0006508">
    <property type="term" value="P:proteolysis"/>
    <property type="evidence" value="ECO:0007669"/>
    <property type="project" value="InterPro"/>
</dbReference>
<dbReference type="GO" id="GO:0004185">
    <property type="term" value="F:serine-type carboxypeptidase activity"/>
    <property type="evidence" value="ECO:0007669"/>
    <property type="project" value="InterPro"/>
</dbReference>
<feature type="domain" description="EGF-like" evidence="4">
    <location>
        <begin position="228"/>
        <end position="260"/>
    </location>
</feature>
<keyword evidence="2" id="KW-1015">Disulfide bond</keyword>
<dbReference type="PROSITE" id="PS50026">
    <property type="entry name" value="EGF_3"/>
    <property type="match status" value="1"/>
</dbReference>
<accession>D2W360</accession>
<name>D2W360_NAEGR</name>
<dbReference type="Pfam" id="PF00450">
    <property type="entry name" value="Peptidase_S10"/>
    <property type="match status" value="1"/>
</dbReference>
<dbReference type="CDD" id="cd00054">
    <property type="entry name" value="EGF_CA"/>
    <property type="match status" value="1"/>
</dbReference>
<dbReference type="Gene3D" id="3.40.50.1820">
    <property type="entry name" value="alpha/beta hydrolase"/>
    <property type="match status" value="1"/>
</dbReference>
<evidence type="ECO:0000259" key="4">
    <source>
        <dbReference type="PROSITE" id="PS50026"/>
    </source>
</evidence>
<evidence type="ECO:0000313" key="6">
    <source>
        <dbReference type="Proteomes" id="UP000006671"/>
    </source>
</evidence>